<gene>
    <name evidence="1" type="ORF">B0I21_101470</name>
</gene>
<dbReference type="EMBL" id="SNZV01000001">
    <property type="protein sequence ID" value="TDS17599.1"/>
    <property type="molecule type" value="Genomic_DNA"/>
</dbReference>
<dbReference type="InterPro" id="IPR047121">
    <property type="entry name" value="YjiB-like"/>
</dbReference>
<protein>
    <submittedName>
        <fullName evidence="1">Uncharacterized protein YjlB</fullName>
    </submittedName>
</protein>
<dbReference type="PANTHER" id="PTHR36448:SF2">
    <property type="entry name" value="CUPIN TYPE-1 DOMAIN-CONTAINING PROTEIN"/>
    <property type="match status" value="1"/>
</dbReference>
<evidence type="ECO:0000313" key="2">
    <source>
        <dbReference type="Proteomes" id="UP000294752"/>
    </source>
</evidence>
<dbReference type="PANTHER" id="PTHR36448">
    <property type="entry name" value="BLR7373 PROTEIN"/>
    <property type="match status" value="1"/>
</dbReference>
<dbReference type="AlphaFoldDB" id="A0A4R7D8L4"/>
<evidence type="ECO:0000313" key="1">
    <source>
        <dbReference type="EMBL" id="TDS17599.1"/>
    </source>
</evidence>
<name>A0A4R7D8L4_9SPHI</name>
<proteinExistence type="predicted"/>
<dbReference type="InterPro" id="IPR014710">
    <property type="entry name" value="RmlC-like_jellyroll"/>
</dbReference>
<dbReference type="InterPro" id="IPR011051">
    <property type="entry name" value="RmlC_Cupin_sf"/>
</dbReference>
<dbReference type="OrthoDB" id="9791759at2"/>
<sequence length="236" mass="26455">MFQTSPAFLFVRDLLEGTYNRLKQNAFWRVIESATYMLVFMKSFNVLKGTSVLAVMSVLFHEDGSASTYSDPHSYFFEADDTIPNNRFPLLVYQDAFHRRGEEGATWLEKHFNSNNWSNSWRSNIYSFQHYHSNVHEVLGCYKGEALLLMGGAHGEKIAVQAGDIVVIPAGVGHRCLEQSADFMVVGAYPNGASADLMKGEKGERPAADKRIAEVAIPDKDPLTGERDGLRSLWIP</sequence>
<accession>A0A4R7D8L4</accession>
<dbReference type="SUPFAM" id="SSF51182">
    <property type="entry name" value="RmlC-like cupins"/>
    <property type="match status" value="1"/>
</dbReference>
<dbReference type="Gene3D" id="2.60.120.10">
    <property type="entry name" value="Jelly Rolls"/>
    <property type="match status" value="1"/>
</dbReference>
<reference evidence="1 2" key="1">
    <citation type="submission" date="2019-03" db="EMBL/GenBank/DDBJ databases">
        <title>Genomic Encyclopedia of Type Strains, Phase III (KMG-III): the genomes of soil and plant-associated and newly described type strains.</title>
        <authorList>
            <person name="Whitman W."/>
        </authorList>
    </citation>
    <scope>NUCLEOTIDE SEQUENCE [LARGE SCALE GENOMIC DNA]</scope>
    <source>
        <strain evidence="1 2">CGMCC 1.12801</strain>
    </source>
</reference>
<dbReference type="CDD" id="cd02219">
    <property type="entry name" value="cupin_YjlB-like"/>
    <property type="match status" value="1"/>
</dbReference>
<keyword evidence="2" id="KW-1185">Reference proteome</keyword>
<comment type="caution">
    <text evidence="1">The sequence shown here is derived from an EMBL/GenBank/DDBJ whole genome shotgun (WGS) entry which is preliminary data.</text>
</comment>
<dbReference type="Proteomes" id="UP000294752">
    <property type="component" value="Unassembled WGS sequence"/>
</dbReference>
<organism evidence="1 2">
    <name type="scientific">Sphingobacterium paludis</name>
    <dbReference type="NCBI Taxonomy" id="1476465"/>
    <lineage>
        <taxon>Bacteria</taxon>
        <taxon>Pseudomonadati</taxon>
        <taxon>Bacteroidota</taxon>
        <taxon>Sphingobacteriia</taxon>
        <taxon>Sphingobacteriales</taxon>
        <taxon>Sphingobacteriaceae</taxon>
        <taxon>Sphingobacterium</taxon>
    </lineage>
</organism>